<dbReference type="AlphaFoldDB" id="A0AAE3ARZ3"/>
<evidence type="ECO:0000256" key="1">
    <source>
        <dbReference type="ARBA" id="ARBA00009375"/>
    </source>
</evidence>
<keyword evidence="8" id="KW-1185">Reference proteome</keyword>
<dbReference type="FunFam" id="3.30.70.580:FF:000001">
    <property type="entry name" value="tRNA pseudouridine synthase A"/>
    <property type="match status" value="1"/>
</dbReference>
<comment type="caution">
    <text evidence="4">Lacks conserved residue(s) required for the propagation of feature annotation.</text>
</comment>
<dbReference type="EC" id="5.4.99.12" evidence="4"/>
<feature type="domain" description="Pseudouridine synthase I TruA alpha/beta" evidence="6">
    <location>
        <begin position="145"/>
        <end position="245"/>
    </location>
</feature>
<sequence>MKRIKLVVAYDGTNYRGWQLQPNGVTIEEMLNRALTDLLREPITVIGASRTDSGVHARGNIAVFDTENRMAPEKICFALNARLPDDIRIQSSQEVPEDWHPRKANCTKTYEYKILNRKIAMPLERLYAHFCYFPLDVERMQEAGNYLVGEHDFKSFCTTRTQAEDTIRTIYSLSVTKQDDMITIRISGSGFLYNMVRIIAGTLMKVGMGVYPPEHVVTILEARDRRQAGQTAAAHGLTLVSMEYEKELPAWHYSENLQWNYDILQSHIKEEKLAYFLVERCLDEEWERLLRRNIHHAFQNGAKKVLLIDLEKDRLCEGDQYGYYIIHALEPEQMGSAMSLLSDEENMAMMEISCMAERRVDSFPAWYCAVDAKE</sequence>
<comment type="similarity">
    <text evidence="1 4 5">Belongs to the tRNA pseudouridine synthase TruA family.</text>
</comment>
<evidence type="ECO:0000313" key="7">
    <source>
        <dbReference type="EMBL" id="MCC2165746.1"/>
    </source>
</evidence>
<feature type="binding site" evidence="4">
    <location>
        <position position="110"/>
    </location>
    <ligand>
        <name>substrate</name>
    </ligand>
</feature>
<proteinExistence type="inferred from homology"/>
<dbReference type="HAMAP" id="MF_00171">
    <property type="entry name" value="TruA"/>
    <property type="match status" value="1"/>
</dbReference>
<accession>A0AAE3ARZ3</accession>
<dbReference type="CDD" id="cd02570">
    <property type="entry name" value="PseudoU_synth_EcTruA"/>
    <property type="match status" value="1"/>
</dbReference>
<evidence type="ECO:0000256" key="3">
    <source>
        <dbReference type="ARBA" id="ARBA00023235"/>
    </source>
</evidence>
<dbReference type="Proteomes" id="UP001198962">
    <property type="component" value="Unassembled WGS sequence"/>
</dbReference>
<protein>
    <recommendedName>
        <fullName evidence="4">tRNA pseudouridine synthase A</fullName>
        <ecNumber evidence="4">5.4.99.12</ecNumber>
    </recommendedName>
    <alternativeName>
        <fullName evidence="4">tRNA pseudouridine(38-40) synthase</fullName>
    </alternativeName>
    <alternativeName>
        <fullName evidence="4">tRNA pseudouridylate synthase I</fullName>
    </alternativeName>
    <alternativeName>
        <fullName evidence="4">tRNA-uridine isomerase I</fullName>
    </alternativeName>
</protein>
<evidence type="ECO:0000256" key="2">
    <source>
        <dbReference type="ARBA" id="ARBA00022694"/>
    </source>
</evidence>
<comment type="caution">
    <text evidence="7">The sequence shown here is derived from an EMBL/GenBank/DDBJ whole genome shotgun (WGS) entry which is preliminary data.</text>
</comment>
<dbReference type="GO" id="GO:0003723">
    <property type="term" value="F:RNA binding"/>
    <property type="evidence" value="ECO:0007669"/>
    <property type="project" value="InterPro"/>
</dbReference>
<dbReference type="PANTHER" id="PTHR11142:SF0">
    <property type="entry name" value="TRNA PSEUDOURIDINE SYNTHASE-LIKE 1"/>
    <property type="match status" value="1"/>
</dbReference>
<dbReference type="SUPFAM" id="SSF55120">
    <property type="entry name" value="Pseudouridine synthase"/>
    <property type="match status" value="1"/>
</dbReference>
<dbReference type="Pfam" id="PF01416">
    <property type="entry name" value="PseudoU_synth_1"/>
    <property type="match status" value="2"/>
</dbReference>
<dbReference type="InterPro" id="IPR020094">
    <property type="entry name" value="TruA/RsuA/RluB/E/F_N"/>
</dbReference>
<keyword evidence="2 4" id="KW-0819">tRNA processing</keyword>
<dbReference type="GO" id="GO:0160147">
    <property type="term" value="F:tRNA pseudouridine(38-40) synthase activity"/>
    <property type="evidence" value="ECO:0007669"/>
    <property type="project" value="UniProtKB-EC"/>
</dbReference>
<dbReference type="EMBL" id="JAJEPU010000049">
    <property type="protein sequence ID" value="MCC2165746.1"/>
    <property type="molecule type" value="Genomic_DNA"/>
</dbReference>
<dbReference type="Gene3D" id="3.30.70.660">
    <property type="entry name" value="Pseudouridine synthase I, catalytic domain, C-terminal subdomain"/>
    <property type="match status" value="1"/>
</dbReference>
<dbReference type="GO" id="GO:0031119">
    <property type="term" value="P:tRNA pseudouridine synthesis"/>
    <property type="evidence" value="ECO:0007669"/>
    <property type="project" value="UniProtKB-UniRule"/>
</dbReference>
<dbReference type="InterPro" id="IPR020097">
    <property type="entry name" value="PsdUridine_synth_TruA_a/b_dom"/>
</dbReference>
<gene>
    <name evidence="4 7" type="primary">truA</name>
    <name evidence="7" type="ORF">LKD32_12850</name>
</gene>
<evidence type="ECO:0000313" key="8">
    <source>
        <dbReference type="Proteomes" id="UP001198962"/>
    </source>
</evidence>
<evidence type="ECO:0000256" key="4">
    <source>
        <dbReference type="HAMAP-Rule" id="MF_00171"/>
    </source>
</evidence>
<evidence type="ECO:0000259" key="6">
    <source>
        <dbReference type="Pfam" id="PF01416"/>
    </source>
</evidence>
<feature type="domain" description="Pseudouridine synthase I TruA alpha/beta" evidence="6">
    <location>
        <begin position="7"/>
        <end position="102"/>
    </location>
</feature>
<dbReference type="Gene3D" id="3.30.70.580">
    <property type="entry name" value="Pseudouridine synthase I, catalytic domain, N-terminal subdomain"/>
    <property type="match status" value="1"/>
</dbReference>
<organism evidence="7 8">
    <name type="scientific">Brotaphodocola catenula</name>
    <dbReference type="NCBI Taxonomy" id="2885361"/>
    <lineage>
        <taxon>Bacteria</taxon>
        <taxon>Bacillati</taxon>
        <taxon>Bacillota</taxon>
        <taxon>Clostridia</taxon>
        <taxon>Lachnospirales</taxon>
        <taxon>Lachnospiraceae</taxon>
        <taxon>Brotaphodocola</taxon>
    </lineage>
</organism>
<keyword evidence="3 4" id="KW-0413">Isomerase</keyword>
<comment type="function">
    <text evidence="4">Formation of pseudouridine at positions 38, 39 and 40 in the anticodon stem and loop of transfer RNAs.</text>
</comment>
<dbReference type="PANTHER" id="PTHR11142">
    <property type="entry name" value="PSEUDOURIDYLATE SYNTHASE"/>
    <property type="match status" value="1"/>
</dbReference>
<comment type="catalytic activity">
    <reaction evidence="4 5">
        <text>uridine(38/39/40) in tRNA = pseudouridine(38/39/40) in tRNA</text>
        <dbReference type="Rhea" id="RHEA:22376"/>
        <dbReference type="Rhea" id="RHEA-COMP:10085"/>
        <dbReference type="Rhea" id="RHEA-COMP:10087"/>
        <dbReference type="ChEBI" id="CHEBI:65314"/>
        <dbReference type="ChEBI" id="CHEBI:65315"/>
        <dbReference type="EC" id="5.4.99.12"/>
    </reaction>
</comment>
<reference evidence="7" key="1">
    <citation type="submission" date="2021-10" db="EMBL/GenBank/DDBJ databases">
        <title>Anaerobic single-cell dispensing facilitates the cultivation of human gut bacteria.</title>
        <authorList>
            <person name="Afrizal A."/>
        </authorList>
    </citation>
    <scope>NUCLEOTIDE SEQUENCE</scope>
    <source>
        <strain evidence="7">CLA-AA-H274</strain>
    </source>
</reference>
<dbReference type="InterPro" id="IPR001406">
    <property type="entry name" value="PsdUridine_synth_TruA"/>
</dbReference>
<comment type="subunit">
    <text evidence="4">Homodimer.</text>
</comment>
<evidence type="ECO:0000256" key="5">
    <source>
        <dbReference type="RuleBase" id="RU003792"/>
    </source>
</evidence>
<name>A0AAE3ARZ3_9FIRM</name>
<feature type="active site" description="Nucleophile" evidence="4">
    <location>
        <position position="52"/>
    </location>
</feature>
<dbReference type="NCBIfam" id="TIGR00071">
    <property type="entry name" value="hisT_truA"/>
    <property type="match status" value="1"/>
</dbReference>
<dbReference type="InterPro" id="IPR020095">
    <property type="entry name" value="PsdUridine_synth_TruA_C"/>
</dbReference>
<dbReference type="InterPro" id="IPR020103">
    <property type="entry name" value="PsdUridine_synth_cat_dom_sf"/>
</dbReference>